<dbReference type="Pfam" id="PF13174">
    <property type="entry name" value="TPR_6"/>
    <property type="match status" value="1"/>
</dbReference>
<dbReference type="AlphaFoldDB" id="A0A1H5YBT0"/>
<dbReference type="SUPFAM" id="SSF48452">
    <property type="entry name" value="TPR-like"/>
    <property type="match status" value="4"/>
</dbReference>
<accession>A0A1H5YBT0</accession>
<dbReference type="Proteomes" id="UP000236753">
    <property type="component" value="Unassembled WGS sequence"/>
</dbReference>
<evidence type="ECO:0000313" key="6">
    <source>
        <dbReference type="Proteomes" id="UP000236753"/>
    </source>
</evidence>
<sequence length="1142" mass="131029">MNLTWILRLRIIFVGIVSILPMLVIFTSHAADPTSNQTKQEYYLGELNVERSESYLESILRKFRSFPHLDKAYRLMDENKYPESNAEFQKFFEIDPYDIKARMAYVIMLFKSREYQEVIQQTNLALEQVDNNVLFLLYRALAHNASKNNTQALKDFDSIITSNHALEEDKLFALEASLIILLEQKSYRQSLGLLDQYPVQKRDFKYFMRNAMAREGLGEYDLATEALNKALIRSESKNDSMQAYLTLGNLYRKNHKTDLADSAFQAALAIDKGNPEILRSLSYIYYDLGHLDKAINLMHALLIQRYDVQDQEFLANLFFANKNYLSAARSFEVLLSESTQESDLYRINILIGHSYNNAKQYDMAAKAFQNSAEIKRSSEVMQFLANALENNGEVEKAIQVYRDWLEKEKSAEAYIRLSNLYITSGDKNNALFSLGLALRSDATKEQQKTIFQTKGELLYQQNKYAEAKAAFQNAVKIDPADAELTAKIESTDLELLNSSAMASLGAGRLEEASDYLKKSLQIKETINALFMMAEVEKKLGNWEKSVEIYRHLIQMNGLDSKQKSNALTNLGLLYLEQGKEQLTLGYLRSAASMDEQNWVNNRILGNAYARFDRWEDALMQYRSALSKQHDLENVLNFAQANGKLNKIDIANYYFQQAIEHADKDVYNFEQKKAVLDTFGYFLVSQKEFDQATERWRQSLQIKDDPIIRMRLNMLLSSEFNDDQSLIQLKLIDKNSLSAELNAERYDFIAQQYAKRKQFSNAIRVQTRALEFIETAERHYMLGNYLQSAQQEEEAIEQFKLAVDKDQENKIFLAALGYAYSKNNQPDQGIKALEEAVKKSPEDLGLHKDLAYLSLKNSDNQASKFWFKKAIDVRAAQLGNSQPDVINKDIELGSLKREVRELEDNFNFTIYSGYRQNNNTVNSTGASGILGGVIPSQGGVELNYRPSIIELRDGRTFTLFSRMLWSMEPNTFKVDTETFQSTVGIRYKPFQTHNFNLSAEKLIKIGDNSQNNWLIRGMYGWTNGFDINFGKKYWNYTTLFGDLGYFIQSPAVLSFFGEARQGISYNFGKNIVLTPHAVIDGRIQTKDESNLSYLEAGGGLSFKYYFNQTMHSAPKSYIELLFHYKAGIVNISSGFNAMGILRY</sequence>
<evidence type="ECO:0000256" key="3">
    <source>
        <dbReference type="PROSITE-ProRule" id="PRU00339"/>
    </source>
</evidence>
<dbReference type="SMART" id="SM00028">
    <property type="entry name" value="TPR"/>
    <property type="match status" value="13"/>
</dbReference>
<feature type="repeat" description="TPR" evidence="3">
    <location>
        <begin position="775"/>
        <end position="808"/>
    </location>
</feature>
<reference evidence="5 6" key="1">
    <citation type="submission" date="2016-10" db="EMBL/GenBank/DDBJ databases">
        <authorList>
            <person name="de Groot N.N."/>
        </authorList>
    </citation>
    <scope>NUCLEOTIDE SEQUENCE [LARGE SCALE GENOMIC DNA]</scope>
    <source>
        <strain evidence="5 6">Nm13</strain>
    </source>
</reference>
<keyword evidence="2 3" id="KW-0802">TPR repeat</keyword>
<name>A0A1H5YBT0_9PROT</name>
<feature type="domain" description="Bacteriophage N4 adsorption protein A C-terminal" evidence="4">
    <location>
        <begin position="975"/>
        <end position="1127"/>
    </location>
</feature>
<gene>
    <name evidence="5" type="ORF">SAMN05216334_1472</name>
</gene>
<proteinExistence type="predicted"/>
<evidence type="ECO:0000313" key="5">
    <source>
        <dbReference type="EMBL" id="SEG21559.1"/>
    </source>
</evidence>
<dbReference type="Gene3D" id="1.25.40.10">
    <property type="entry name" value="Tetratricopeptide repeat domain"/>
    <property type="match status" value="6"/>
</dbReference>
<dbReference type="InterPro" id="IPR011990">
    <property type="entry name" value="TPR-like_helical_dom_sf"/>
</dbReference>
<protein>
    <submittedName>
        <fullName evidence="5">Lipopolysaccharide biosynthesis regulator YciM, contains six TPR domains and a predicted metal-binding C-terminal domain</fullName>
    </submittedName>
</protein>
<dbReference type="Pfam" id="PF13181">
    <property type="entry name" value="TPR_8"/>
    <property type="match status" value="2"/>
</dbReference>
<feature type="repeat" description="TPR" evidence="3">
    <location>
        <begin position="241"/>
        <end position="274"/>
    </location>
</feature>
<evidence type="ECO:0000259" key="4">
    <source>
        <dbReference type="Pfam" id="PF13283"/>
    </source>
</evidence>
<dbReference type="PANTHER" id="PTHR45586:SF1">
    <property type="entry name" value="LIPOPOLYSACCHARIDE ASSEMBLY PROTEIN B"/>
    <property type="match status" value="1"/>
</dbReference>
<evidence type="ECO:0000256" key="1">
    <source>
        <dbReference type="ARBA" id="ARBA00022737"/>
    </source>
</evidence>
<dbReference type="InterPro" id="IPR051012">
    <property type="entry name" value="CellSynth/LPSAsmb/PSIAsmb"/>
</dbReference>
<dbReference type="InterPro" id="IPR013105">
    <property type="entry name" value="TPR_2"/>
</dbReference>
<feature type="repeat" description="TPR" evidence="3">
    <location>
        <begin position="809"/>
        <end position="842"/>
    </location>
</feature>
<organism evidence="5 6">
    <name type="scientific">Nitrosomonas ureae</name>
    <dbReference type="NCBI Taxonomy" id="44577"/>
    <lineage>
        <taxon>Bacteria</taxon>
        <taxon>Pseudomonadati</taxon>
        <taxon>Pseudomonadota</taxon>
        <taxon>Betaproteobacteria</taxon>
        <taxon>Nitrosomonadales</taxon>
        <taxon>Nitrosomonadaceae</taxon>
        <taxon>Nitrosomonas</taxon>
    </lineage>
</organism>
<evidence type="ECO:0000256" key="2">
    <source>
        <dbReference type="ARBA" id="ARBA00022803"/>
    </source>
</evidence>
<dbReference type="Pfam" id="PF13283">
    <property type="entry name" value="NfrA_C"/>
    <property type="match status" value="1"/>
</dbReference>
<keyword evidence="1" id="KW-0677">Repeat</keyword>
<dbReference type="PROSITE" id="PS50005">
    <property type="entry name" value="TPR"/>
    <property type="match status" value="5"/>
</dbReference>
<dbReference type="InterPro" id="IPR025137">
    <property type="entry name" value="NfrA_C"/>
</dbReference>
<dbReference type="Pfam" id="PF07719">
    <property type="entry name" value="TPR_2"/>
    <property type="match status" value="1"/>
</dbReference>
<feature type="repeat" description="TPR" evidence="3">
    <location>
        <begin position="564"/>
        <end position="597"/>
    </location>
</feature>
<dbReference type="OrthoDB" id="5468502at2"/>
<feature type="repeat" description="TPR" evidence="3">
    <location>
        <begin position="448"/>
        <end position="481"/>
    </location>
</feature>
<dbReference type="PANTHER" id="PTHR45586">
    <property type="entry name" value="TPR REPEAT-CONTAINING PROTEIN PA4667"/>
    <property type="match status" value="1"/>
</dbReference>
<dbReference type="EMBL" id="FNUX01000047">
    <property type="protein sequence ID" value="SEG21559.1"/>
    <property type="molecule type" value="Genomic_DNA"/>
</dbReference>
<dbReference type="InterPro" id="IPR019734">
    <property type="entry name" value="TPR_rpt"/>
</dbReference>
<dbReference type="Pfam" id="PF13432">
    <property type="entry name" value="TPR_16"/>
    <property type="match status" value="1"/>
</dbReference>